<evidence type="ECO:0000313" key="6">
    <source>
        <dbReference type="Proteomes" id="UP000254429"/>
    </source>
</evidence>
<evidence type="ECO:0000313" key="5">
    <source>
        <dbReference type="EMBL" id="STM39799.1"/>
    </source>
</evidence>
<evidence type="ECO:0000256" key="3">
    <source>
        <dbReference type="ARBA" id="ARBA00022989"/>
    </source>
</evidence>
<dbReference type="PROSITE" id="PS51257">
    <property type="entry name" value="PROKAR_LIPOPROTEIN"/>
    <property type="match status" value="1"/>
</dbReference>
<dbReference type="EMBL" id="UGFG01000001">
    <property type="protein sequence ID" value="STM39799.1"/>
    <property type="molecule type" value="Genomic_DNA"/>
</dbReference>
<dbReference type="GO" id="GO:0016020">
    <property type="term" value="C:membrane"/>
    <property type="evidence" value="ECO:0007669"/>
    <property type="project" value="UniProtKB-SubCell"/>
</dbReference>
<proteinExistence type="predicted"/>
<organism evidence="5 6">
    <name type="scientific">Escherichia coli</name>
    <dbReference type="NCBI Taxonomy" id="562"/>
    <lineage>
        <taxon>Bacteria</taxon>
        <taxon>Pseudomonadati</taxon>
        <taxon>Pseudomonadota</taxon>
        <taxon>Gammaproteobacteria</taxon>
        <taxon>Enterobacterales</taxon>
        <taxon>Enterobacteriaceae</taxon>
        <taxon>Escherichia</taxon>
    </lineage>
</organism>
<evidence type="ECO:0000256" key="4">
    <source>
        <dbReference type="ARBA" id="ARBA00023136"/>
    </source>
</evidence>
<accession>A0A377DUM3</accession>
<dbReference type="Gene3D" id="1.20.1080.10">
    <property type="entry name" value="Glycerol uptake facilitator protein"/>
    <property type="match status" value="1"/>
</dbReference>
<comment type="subcellular location">
    <subcellularLocation>
        <location evidence="1">Membrane</location>
        <topology evidence="1">Multi-pass membrane protein</topology>
    </subcellularLocation>
</comment>
<gene>
    <name evidence="5" type="primary">aqpZ_1</name>
    <name evidence="5" type="ORF">NCTC8500_03623</name>
</gene>
<dbReference type="Proteomes" id="UP000254429">
    <property type="component" value="Unassembled WGS sequence"/>
</dbReference>
<sequence length="62" mass="6800">MFRKLAAECFGTFWLVFGGCGSAVLAAGFPELGIGFAGVALAFRSDRSDDGLCCWSYFWWSF</sequence>
<evidence type="ECO:0000256" key="1">
    <source>
        <dbReference type="ARBA" id="ARBA00004141"/>
    </source>
</evidence>
<keyword evidence="2" id="KW-0812">Transmembrane</keyword>
<dbReference type="AlphaFoldDB" id="A0A377DUM3"/>
<evidence type="ECO:0000256" key="2">
    <source>
        <dbReference type="ARBA" id="ARBA00022692"/>
    </source>
</evidence>
<dbReference type="InterPro" id="IPR023271">
    <property type="entry name" value="Aquaporin-like"/>
</dbReference>
<protein>
    <submittedName>
        <fullName evidence="5">Aquaporin Z</fullName>
    </submittedName>
</protein>
<keyword evidence="4" id="KW-0472">Membrane</keyword>
<reference evidence="5 6" key="1">
    <citation type="submission" date="2018-06" db="EMBL/GenBank/DDBJ databases">
        <authorList>
            <consortium name="Pathogen Informatics"/>
            <person name="Doyle S."/>
        </authorList>
    </citation>
    <scope>NUCLEOTIDE SEQUENCE [LARGE SCALE GENOMIC DNA]</scope>
    <source>
        <strain evidence="5 6">NCTC8500</strain>
    </source>
</reference>
<name>A0A377DUM3_ECOLX</name>
<keyword evidence="3" id="KW-1133">Transmembrane helix</keyword>
<dbReference type="SUPFAM" id="SSF81338">
    <property type="entry name" value="Aquaporin-like"/>
    <property type="match status" value="1"/>
</dbReference>